<evidence type="ECO:0000259" key="6">
    <source>
        <dbReference type="Pfam" id="PF00656"/>
    </source>
</evidence>
<dbReference type="AlphaFoldDB" id="H6RC09"/>
<dbReference type="GO" id="GO:0006508">
    <property type="term" value="P:proteolysis"/>
    <property type="evidence" value="ECO:0007669"/>
    <property type="project" value="InterPro"/>
</dbReference>
<evidence type="ECO:0000256" key="5">
    <source>
        <dbReference type="ARBA" id="ARBA00022840"/>
    </source>
</evidence>
<dbReference type="InterPro" id="IPR041679">
    <property type="entry name" value="DNA2/NAM7-like_C"/>
</dbReference>
<dbReference type="Gene3D" id="3.40.50.300">
    <property type="entry name" value="P-loop containing nucleotide triphosphate hydrolases"/>
    <property type="match status" value="2"/>
</dbReference>
<keyword evidence="4" id="KW-0347">Helicase</keyword>
<keyword evidence="2" id="KW-0547">Nucleotide-binding</keyword>
<evidence type="ECO:0000313" key="10">
    <source>
        <dbReference type="Proteomes" id="UP000008190"/>
    </source>
</evidence>
<dbReference type="EMBL" id="FO082843">
    <property type="protein sequence ID" value="CCF62545.1"/>
    <property type="molecule type" value="Genomic_DNA"/>
</dbReference>
<reference evidence="9 10" key="1">
    <citation type="journal article" date="2012" name="J. Bacteriol.">
        <title>Genome sequence of the human- and animal-pathogenic strain Nocardia cyriacigeorgica GUH-2.</title>
        <authorList>
            <person name="Zoropogui A."/>
            <person name="Pujic P."/>
            <person name="Normand P."/>
            <person name="Barbe V."/>
            <person name="Beaman B."/>
            <person name="Beaman L."/>
            <person name="Boiron P."/>
            <person name="Colinon C."/>
            <person name="Deredjian A."/>
            <person name="Graindorge A."/>
            <person name="Mangenot S."/>
            <person name="Nazaret S."/>
            <person name="Neto M."/>
            <person name="Petit S."/>
            <person name="Roche D."/>
            <person name="Vallenet D."/>
            <person name="Rodriguez-Nava V."/>
            <person name="Richard Y."/>
            <person name="Cournoyer B."/>
            <person name="Blaha D."/>
        </authorList>
    </citation>
    <scope>NUCLEOTIDE SEQUENCE [LARGE SCALE GENOMIC DNA]</scope>
    <source>
        <strain evidence="9 10">GUH-2</strain>
    </source>
</reference>
<dbReference type="HOGENOM" id="CLU_280434_0_0_11"/>
<protein>
    <recommendedName>
        <fullName evidence="11">AAA family ATPase</fullName>
    </recommendedName>
</protein>
<keyword evidence="3" id="KW-0378">Hydrolase</keyword>
<evidence type="ECO:0000259" key="8">
    <source>
        <dbReference type="Pfam" id="PF13087"/>
    </source>
</evidence>
<dbReference type="InterPro" id="IPR041677">
    <property type="entry name" value="DNA2/NAM7_AAA_11"/>
</dbReference>
<evidence type="ECO:0000256" key="2">
    <source>
        <dbReference type="ARBA" id="ARBA00022741"/>
    </source>
</evidence>
<dbReference type="InterPro" id="IPR050534">
    <property type="entry name" value="Coronavir_polyprotein_1ab"/>
</dbReference>
<evidence type="ECO:0000256" key="3">
    <source>
        <dbReference type="ARBA" id="ARBA00022801"/>
    </source>
</evidence>
<evidence type="ECO:0000256" key="4">
    <source>
        <dbReference type="ARBA" id="ARBA00022806"/>
    </source>
</evidence>
<dbReference type="NCBIfam" id="NF047832">
    <property type="entry name" value="caspase_w_EACC1"/>
    <property type="match status" value="1"/>
</dbReference>
<dbReference type="Pfam" id="PF13086">
    <property type="entry name" value="AAA_11"/>
    <property type="match status" value="1"/>
</dbReference>
<feature type="domain" description="DNA2/NAM7 helicase-like C-terminal" evidence="8">
    <location>
        <begin position="921"/>
        <end position="1102"/>
    </location>
</feature>
<dbReference type="eggNOG" id="COG0507">
    <property type="taxonomic scope" value="Bacteria"/>
</dbReference>
<organism evidence="9 10">
    <name type="scientific">Nocardia cyriacigeorgica (strain GUH-2)</name>
    <dbReference type="NCBI Taxonomy" id="1127134"/>
    <lineage>
        <taxon>Bacteria</taxon>
        <taxon>Bacillati</taxon>
        <taxon>Actinomycetota</taxon>
        <taxon>Actinomycetes</taxon>
        <taxon>Mycobacteriales</taxon>
        <taxon>Nocardiaceae</taxon>
        <taxon>Nocardia</taxon>
    </lineage>
</organism>
<dbReference type="InterPro" id="IPR011600">
    <property type="entry name" value="Pept_C14_caspase"/>
</dbReference>
<gene>
    <name evidence="9" type="ordered locus">NOCYR_1759</name>
</gene>
<dbReference type="STRING" id="1127134.NOCYR_1759"/>
<dbReference type="Proteomes" id="UP000008190">
    <property type="component" value="Chromosome"/>
</dbReference>
<evidence type="ECO:0008006" key="11">
    <source>
        <dbReference type="Google" id="ProtNLM"/>
    </source>
</evidence>
<dbReference type="KEGG" id="ncy:NOCYR_1759"/>
<dbReference type="CDD" id="cd18808">
    <property type="entry name" value="SF1_C_Upf1"/>
    <property type="match status" value="1"/>
</dbReference>
<dbReference type="SUPFAM" id="SSF52129">
    <property type="entry name" value="Caspase-like"/>
    <property type="match status" value="1"/>
</dbReference>
<comment type="similarity">
    <text evidence="1">Belongs to the DNA2/NAM7 helicase family.</text>
</comment>
<dbReference type="InterPro" id="IPR027417">
    <property type="entry name" value="P-loop_NTPase"/>
</dbReference>
<dbReference type="GO" id="GO:0004197">
    <property type="term" value="F:cysteine-type endopeptidase activity"/>
    <property type="evidence" value="ECO:0007669"/>
    <property type="project" value="InterPro"/>
</dbReference>
<dbReference type="Pfam" id="PF00656">
    <property type="entry name" value="Peptidase_C14"/>
    <property type="match status" value="1"/>
</dbReference>
<dbReference type="SUPFAM" id="SSF52540">
    <property type="entry name" value="P-loop containing nucleoside triphosphate hydrolases"/>
    <property type="match status" value="1"/>
</dbReference>
<keyword evidence="10" id="KW-1185">Reference proteome</keyword>
<dbReference type="Gene3D" id="3.40.50.1460">
    <property type="match status" value="1"/>
</dbReference>
<dbReference type="eggNOG" id="COG4249">
    <property type="taxonomic scope" value="Bacteria"/>
</dbReference>
<name>H6RC09_NOCCG</name>
<evidence type="ECO:0000313" key="9">
    <source>
        <dbReference type="EMBL" id="CCF62545.1"/>
    </source>
</evidence>
<accession>H6RC09</accession>
<proteinExistence type="inferred from homology"/>
<dbReference type="Pfam" id="PF13087">
    <property type="entry name" value="AAA_12"/>
    <property type="match status" value="1"/>
</dbReference>
<dbReference type="GO" id="GO:0043139">
    <property type="term" value="F:5'-3' DNA helicase activity"/>
    <property type="evidence" value="ECO:0007669"/>
    <property type="project" value="TreeGrafter"/>
</dbReference>
<feature type="domain" description="DNA2/NAM7 helicase helicase" evidence="7">
    <location>
        <begin position="544"/>
        <end position="885"/>
    </location>
</feature>
<dbReference type="InterPro" id="IPR029030">
    <property type="entry name" value="Caspase-like_dom_sf"/>
</dbReference>
<feature type="domain" description="Peptidase C14 caspase" evidence="6">
    <location>
        <begin position="6"/>
        <end position="244"/>
    </location>
</feature>
<dbReference type="PANTHER" id="PTHR43788">
    <property type="entry name" value="DNA2/NAM7 HELICASE FAMILY MEMBER"/>
    <property type="match status" value="1"/>
</dbReference>
<keyword evidence="5" id="KW-0067">ATP-binding</keyword>
<dbReference type="eggNOG" id="COG1112">
    <property type="taxonomic scope" value="Bacteria"/>
</dbReference>
<dbReference type="PANTHER" id="PTHR43788:SF8">
    <property type="entry name" value="DNA-BINDING PROTEIN SMUBP-2"/>
    <property type="match status" value="1"/>
</dbReference>
<evidence type="ECO:0000256" key="1">
    <source>
        <dbReference type="ARBA" id="ARBA00007913"/>
    </source>
</evidence>
<dbReference type="GO" id="GO:0005524">
    <property type="term" value="F:ATP binding"/>
    <property type="evidence" value="ECO:0007669"/>
    <property type="project" value="UniProtKB-KW"/>
</dbReference>
<sequence>MSRMARRRALLIGNQTYADANLDDLPSVNADLAFVGQVLDDRRIGGFTEIRSLLDLTANQMREAIYDFFQESREDELAVLYFSGHGTRAIDANGEFHFIATDTDTRRLEHTAVRAHYVNDQLDQCPAAQKVVIIDSCLSGGFATGFRTSDPTPKGAANGDPVRQISPLESRGVYVVSSSRAGERSFAGRDESEPSVFTNVLVEALRTGEAARGRTDVSVKDLFEYVNTKLRSSGAGQIPVISAAGVDDRIVLAACPRTPIELIAGPPPIPGADLPTASGKSGPPSWDQLLDYFSNCLRAESDSWLSADDDGETFVVLQGSERLLVGDMDSDHSIAVPDEARDLVSDSVAGHQQLWAGYPAVVVQHRLQRKRRNTRVKKQFAPLLIRRVEVVESAGSRRLCPIGPPIVHPAVLSEFMNSDEAAVFVQAYQPHWHAGGRAEMANDIRQILRNDFEIHQVQELEPEFLESTLDVDTPTDGARNAAILFRMPDVDSGPNKKLLADLQDIRAKVAEIPRTALGAISPGAAPPHRAEPEHSIRIVTPLRCNEAQEAVIRSAMTQPLTVATGPPGTGKTDLVVNLVATAISTGHTVLVASTNNRAVDEVWKRCEKLLPGTVIRSGNVANQGNEQAGLTSLTRLSPPDINIQTAALKVDFTSEELNRQRESLGQIALAEQRLLDIARHRAILIGKLEFDDGQRRTLFENHDPKTVARRCKKALRFGLIAKRRCRRLMRRLGFEDEERDPLRTIELLAETARAEVSWTEAIDRQAAQLPDYELRSRLQQAAEAARTASQTLLDSTVRTVAHSNRRSITALLNHRSGSDWAAKTGALRGAPAWAVTAQSARSFPPNPGLFDLVVIDEASQCSVPAVLPLLFRAKRALVIGDPMQLTHIATLDIQGAAAAERMADVSPVWLDRNDMSYLRHSAFNAAERKMGGSLLLDEHFRCHPTIATTASNLFYNGRLTVMTDVRMQRASAADDSIIWHKTDGAAERAKKGSWTNPSEVRAVTDLVAQLSRPGGYQDDITIGIVTPYRPQADAIQKQLGRADIRVGTVHTFQGGECDIIIFSLVAAPNMPRGSIDWIDKQPNLWNVAITRARSQLHVVGDERVWQQRRIGQELLAAAAGRPFEPQPSNDLTKRLYGWLRDATETDFGVTVLGHYTDAVTRAGDGTTNAYVLDAGCGDASPDRHLRVMLERARLRTDHGHRIFGSRVPAWRLYMD</sequence>
<evidence type="ECO:0000259" key="7">
    <source>
        <dbReference type="Pfam" id="PF13086"/>
    </source>
</evidence>
<dbReference type="InterPro" id="IPR047187">
    <property type="entry name" value="SF1_C_Upf1"/>
</dbReference>